<feature type="non-terminal residue" evidence="1">
    <location>
        <position position="44"/>
    </location>
</feature>
<comment type="caution">
    <text evidence="1">The sequence shown here is derived from an EMBL/GenBank/DDBJ whole genome shotgun (WGS) entry which is preliminary data.</text>
</comment>
<dbReference type="AlphaFoldDB" id="X1VN37"/>
<dbReference type="Gene3D" id="3.40.50.2000">
    <property type="entry name" value="Glycogen Phosphorylase B"/>
    <property type="match status" value="2"/>
</dbReference>
<proteinExistence type="predicted"/>
<evidence type="ECO:0000313" key="1">
    <source>
        <dbReference type="EMBL" id="GAJ17606.1"/>
    </source>
</evidence>
<gene>
    <name evidence="1" type="ORF">S12H4_63372</name>
</gene>
<dbReference type="EMBL" id="BARW01043073">
    <property type="protein sequence ID" value="GAJ17606.1"/>
    <property type="molecule type" value="Genomic_DNA"/>
</dbReference>
<accession>X1VN37</accession>
<sequence length="44" mass="5117">DKNKIVTIYNGIEEKYNPYPIEAQRLKEKLNIKGPVLLYIGRIA</sequence>
<organism evidence="1">
    <name type="scientific">marine sediment metagenome</name>
    <dbReference type="NCBI Taxonomy" id="412755"/>
    <lineage>
        <taxon>unclassified sequences</taxon>
        <taxon>metagenomes</taxon>
        <taxon>ecological metagenomes</taxon>
    </lineage>
</organism>
<name>X1VN37_9ZZZZ</name>
<protein>
    <submittedName>
        <fullName evidence="1">Uncharacterized protein</fullName>
    </submittedName>
</protein>
<reference evidence="1" key="1">
    <citation type="journal article" date="2014" name="Front. Microbiol.">
        <title>High frequency of phylogenetically diverse reductive dehalogenase-homologous genes in deep subseafloor sedimentary metagenomes.</title>
        <authorList>
            <person name="Kawai M."/>
            <person name="Futagami T."/>
            <person name="Toyoda A."/>
            <person name="Takaki Y."/>
            <person name="Nishi S."/>
            <person name="Hori S."/>
            <person name="Arai W."/>
            <person name="Tsubouchi T."/>
            <person name="Morono Y."/>
            <person name="Uchiyama I."/>
            <person name="Ito T."/>
            <person name="Fujiyama A."/>
            <person name="Inagaki F."/>
            <person name="Takami H."/>
        </authorList>
    </citation>
    <scope>NUCLEOTIDE SEQUENCE</scope>
    <source>
        <strain evidence="1">Expedition CK06-06</strain>
    </source>
</reference>
<dbReference type="SUPFAM" id="SSF53756">
    <property type="entry name" value="UDP-Glycosyltransferase/glycogen phosphorylase"/>
    <property type="match status" value="1"/>
</dbReference>
<feature type="non-terminal residue" evidence="1">
    <location>
        <position position="1"/>
    </location>
</feature>